<reference evidence="2" key="1">
    <citation type="submission" date="2016-10" db="EMBL/GenBank/DDBJ databases">
        <authorList>
            <person name="Varghese N."/>
            <person name="Submissions S."/>
        </authorList>
    </citation>
    <scope>NUCLEOTIDE SEQUENCE [LARGE SCALE GENOMIC DNA]</scope>
    <source>
        <strain evidence="2">DSM 22361</strain>
    </source>
</reference>
<proteinExistence type="predicted"/>
<gene>
    <name evidence="1" type="ORF">SAMN05421877_11167</name>
</gene>
<evidence type="ECO:0000313" key="1">
    <source>
        <dbReference type="EMBL" id="SEG63026.1"/>
    </source>
</evidence>
<accession>A0A1H6BS49</accession>
<dbReference type="AlphaFoldDB" id="A0A1H6BS49"/>
<dbReference type="EMBL" id="FNUT01000011">
    <property type="protein sequence ID" value="SEG63026.1"/>
    <property type="molecule type" value="Genomic_DNA"/>
</dbReference>
<organism evidence="1 2">
    <name type="scientific">Sphingobacterium lactis</name>
    <dbReference type="NCBI Taxonomy" id="797291"/>
    <lineage>
        <taxon>Bacteria</taxon>
        <taxon>Pseudomonadati</taxon>
        <taxon>Bacteroidota</taxon>
        <taxon>Sphingobacteriia</taxon>
        <taxon>Sphingobacteriales</taxon>
        <taxon>Sphingobacteriaceae</taxon>
        <taxon>Sphingobacterium</taxon>
    </lineage>
</organism>
<name>A0A1H6BS49_9SPHI</name>
<dbReference type="RefSeq" id="WP_103907345.1">
    <property type="nucleotide sequence ID" value="NZ_CP049246.1"/>
</dbReference>
<dbReference type="Proteomes" id="UP000236731">
    <property type="component" value="Unassembled WGS sequence"/>
</dbReference>
<evidence type="ECO:0000313" key="2">
    <source>
        <dbReference type="Proteomes" id="UP000236731"/>
    </source>
</evidence>
<sequence length="634" mass="73223">MLEIIIADISVDLHKDIQLAITVENPLMTEDRIPAPYSLNFEIPPTPRNLKAFGFPDRIASYGVNGNASKLNKSCSIRFNSIEILKGHVVFLEFLTDIKLQFIGIDFNEYLKAPMNTLDIGRKYFPGSYNMVDFNNSLNFAYNYARWADELGSGSRGDMVAGPIVLVNENHPFTNYSEIHKGISPFGRFEYYQKKDRYKAQDQEYINMFNPMNGRFLLEEHQDGNNNKRNSHANIFPQFRIGYLFDAIFGNILLNNPFRRGYLYDLLLPTYYFSEWHKRESADMSFYNKIGHFPPLVSNPRPTPQSPYYSEPYIELNDFLPSVRSNDFVKSLLNLFCMTMTATKGKLTILGNSDILSADASIDWSMKISSTLNLKFETGKQYLYGYESKTDEKANISASKQVDDMYGMMREPYQLDETKFYENKFVVLSQIFKKEVQEVSIREINGTVNEHQINYSLEDNGFNFSVEKGKRESFNMISNAIPLPMYPALLYSTYSNEGPRHEWSVPGFKDIDRNNRPNEIYLTFFQGRRSIKEDENKRYPGLGGNLEKNTTGPNILSWDGEFGLFETYHKNFAEWIERDKVSLNATVELNIVDLKNLNVLEKVHIRGRNFLIKKLQYTIGLTSISPINADFLEA</sequence>
<protein>
    <submittedName>
        <fullName evidence="1">Uncharacterized protein</fullName>
    </submittedName>
</protein>
<keyword evidence="2" id="KW-1185">Reference proteome</keyword>
<dbReference type="OrthoDB" id="1287238at2"/>